<keyword evidence="2" id="KW-0240">DNA-directed RNA polymerase</keyword>
<dbReference type="Gene3D" id="3.30.1490.120">
    <property type="entry name" value="RNA polymerase Rpb7-like, N-terminal domain"/>
    <property type="match status" value="1"/>
</dbReference>
<dbReference type="EMBL" id="KB932202">
    <property type="protein sequence ID" value="KCV72328.1"/>
    <property type="molecule type" value="Genomic_DNA"/>
</dbReference>
<feature type="compositionally biased region" description="Basic and acidic residues" evidence="5">
    <location>
        <begin position="259"/>
        <end position="284"/>
    </location>
</feature>
<keyword evidence="3" id="KW-0804">Transcription</keyword>
<dbReference type="InterPro" id="IPR045113">
    <property type="entry name" value="Rpb7-like"/>
</dbReference>
<dbReference type="RefSeq" id="XP_009493906.1">
    <property type="nucleotide sequence ID" value="XM_009495631.1"/>
</dbReference>
<dbReference type="GO" id="GO:0006362">
    <property type="term" value="P:transcription elongation by RNA polymerase I"/>
    <property type="evidence" value="ECO:0007669"/>
    <property type="project" value="TreeGrafter"/>
</dbReference>
<evidence type="ECO:0000313" key="7">
    <source>
        <dbReference type="EMBL" id="KCV72328.1"/>
    </source>
</evidence>
<accession>A0A058ZEH9</accession>
<sequence>MAHGSSKKKAPGAESPFSMVTANLYMHLLPADMGDPRRGIDQRLNAMLLHHSQHIGGTVLSYSDVQFLDDAGKPASSTKNIVSGRIINDAPFIHVTVRAKFLVFKPKVGSQLVGSVIKIGPDQVGMLVLGLFNASIPTENLGSEFAYDYSEGVYRKASKSGSEVAIAVGTRLAFSVQRLDTVNGILAMTGSLRGSSAIISGPELAPHSRSATARLAVSTSTEDLIQTEGSDDPDSDDFDPVAAAMADAASEIRSAANKSTDKKKSKEKVSRKHEETTDQAASERKSKKSRKSSSD</sequence>
<name>A0A058ZEH9_FONAL</name>
<protein>
    <recommendedName>
        <fullName evidence="6">RPA43 OB domain-containing protein</fullName>
    </recommendedName>
</protein>
<dbReference type="InterPro" id="IPR036898">
    <property type="entry name" value="RNA_pol_Rpb7-like_N_sf"/>
</dbReference>
<dbReference type="Gene3D" id="2.40.50.1060">
    <property type="match status" value="1"/>
</dbReference>
<evidence type="ECO:0000256" key="5">
    <source>
        <dbReference type="SAM" id="MobiDB-lite"/>
    </source>
</evidence>
<evidence type="ECO:0000256" key="3">
    <source>
        <dbReference type="ARBA" id="ARBA00023163"/>
    </source>
</evidence>
<feature type="compositionally biased region" description="Basic residues" evidence="5">
    <location>
        <begin position="285"/>
        <end position="295"/>
    </location>
</feature>
<dbReference type="STRING" id="691883.A0A058ZEH9"/>
<dbReference type="eggNOG" id="KOG4134">
    <property type="taxonomic scope" value="Eukaryota"/>
</dbReference>
<feature type="compositionally biased region" description="Acidic residues" evidence="5">
    <location>
        <begin position="229"/>
        <end position="239"/>
    </location>
</feature>
<keyword evidence="4" id="KW-0539">Nucleus</keyword>
<dbReference type="InterPro" id="IPR041178">
    <property type="entry name" value="RPA43_OB"/>
</dbReference>
<dbReference type="GO" id="GO:0006352">
    <property type="term" value="P:DNA-templated transcription initiation"/>
    <property type="evidence" value="ECO:0007669"/>
    <property type="project" value="InterPro"/>
</dbReference>
<keyword evidence="8" id="KW-1185">Reference proteome</keyword>
<dbReference type="OMA" id="EDEMPHI"/>
<proteinExistence type="predicted"/>
<feature type="region of interest" description="Disordered" evidence="5">
    <location>
        <begin position="217"/>
        <end position="295"/>
    </location>
</feature>
<dbReference type="GO" id="GO:0005736">
    <property type="term" value="C:RNA polymerase I complex"/>
    <property type="evidence" value="ECO:0007669"/>
    <property type="project" value="TreeGrafter"/>
</dbReference>
<reference evidence="7" key="1">
    <citation type="submission" date="2013-04" db="EMBL/GenBank/DDBJ databases">
        <title>The Genome Sequence of Fonticula alba ATCC 38817.</title>
        <authorList>
            <consortium name="The Broad Institute Genomics Platform"/>
            <person name="Russ C."/>
            <person name="Cuomo C."/>
            <person name="Burger G."/>
            <person name="Gray M.W."/>
            <person name="Holland P.W.H."/>
            <person name="King N."/>
            <person name="Lang F.B.F."/>
            <person name="Roger A.J."/>
            <person name="Ruiz-Trillo I."/>
            <person name="Brown M."/>
            <person name="Walker B."/>
            <person name="Young S."/>
            <person name="Zeng Q."/>
            <person name="Gargeya S."/>
            <person name="Fitzgerald M."/>
            <person name="Haas B."/>
            <person name="Abouelleil A."/>
            <person name="Allen A.W."/>
            <person name="Alvarado L."/>
            <person name="Arachchi H.M."/>
            <person name="Berlin A.M."/>
            <person name="Chapman S.B."/>
            <person name="Gainer-Dewar J."/>
            <person name="Goldberg J."/>
            <person name="Griggs A."/>
            <person name="Gujja S."/>
            <person name="Hansen M."/>
            <person name="Howarth C."/>
            <person name="Imamovic A."/>
            <person name="Ireland A."/>
            <person name="Larimer J."/>
            <person name="McCowan C."/>
            <person name="Murphy C."/>
            <person name="Pearson M."/>
            <person name="Poon T.W."/>
            <person name="Priest M."/>
            <person name="Roberts A."/>
            <person name="Saif S."/>
            <person name="Shea T."/>
            <person name="Sisk P."/>
            <person name="Sykes S."/>
            <person name="Wortman J."/>
            <person name="Nusbaum C."/>
            <person name="Birren B."/>
        </authorList>
    </citation>
    <scope>NUCLEOTIDE SEQUENCE [LARGE SCALE GENOMIC DNA]</scope>
    <source>
        <strain evidence="7">ATCC 38817</strain>
    </source>
</reference>
<evidence type="ECO:0000259" key="6">
    <source>
        <dbReference type="Pfam" id="PF17875"/>
    </source>
</evidence>
<evidence type="ECO:0000313" key="8">
    <source>
        <dbReference type="Proteomes" id="UP000030693"/>
    </source>
</evidence>
<comment type="subcellular location">
    <subcellularLocation>
        <location evidence="1">Nucleus</location>
    </subcellularLocation>
</comment>
<feature type="compositionally biased region" description="Low complexity" evidence="5">
    <location>
        <begin position="240"/>
        <end position="258"/>
    </location>
</feature>
<dbReference type="Pfam" id="PF17875">
    <property type="entry name" value="RPA43_OB"/>
    <property type="match status" value="1"/>
</dbReference>
<gene>
    <name evidence="7" type="ORF">H696_01723</name>
</gene>
<evidence type="ECO:0000256" key="2">
    <source>
        <dbReference type="ARBA" id="ARBA00022478"/>
    </source>
</evidence>
<dbReference type="PANTHER" id="PTHR12709:SF5">
    <property type="entry name" value="DNA-DIRECTED RNA POLYMERASE I SUBUNIT RPA43"/>
    <property type="match status" value="1"/>
</dbReference>
<feature type="domain" description="RPA43 OB" evidence="6">
    <location>
        <begin position="106"/>
        <end position="149"/>
    </location>
</feature>
<organism evidence="7">
    <name type="scientific">Fonticula alba</name>
    <name type="common">Slime mold</name>
    <dbReference type="NCBI Taxonomy" id="691883"/>
    <lineage>
        <taxon>Eukaryota</taxon>
        <taxon>Rotosphaerida</taxon>
        <taxon>Fonticulaceae</taxon>
        <taxon>Fonticula</taxon>
    </lineage>
</organism>
<evidence type="ECO:0000256" key="4">
    <source>
        <dbReference type="ARBA" id="ARBA00023242"/>
    </source>
</evidence>
<dbReference type="OrthoDB" id="10250504at2759"/>
<dbReference type="Proteomes" id="UP000030693">
    <property type="component" value="Unassembled WGS sequence"/>
</dbReference>
<feature type="compositionally biased region" description="Polar residues" evidence="5">
    <location>
        <begin position="217"/>
        <end position="228"/>
    </location>
</feature>
<dbReference type="PANTHER" id="PTHR12709">
    <property type="entry name" value="DNA-DIRECTED RNA POLYMERASE II, III"/>
    <property type="match status" value="1"/>
</dbReference>
<dbReference type="AlphaFoldDB" id="A0A058ZEH9"/>
<dbReference type="GeneID" id="20526448"/>
<evidence type="ECO:0000256" key="1">
    <source>
        <dbReference type="ARBA" id="ARBA00004123"/>
    </source>
</evidence>